<feature type="transmembrane region" description="Helical" evidence="7">
    <location>
        <begin position="276"/>
        <end position="305"/>
    </location>
</feature>
<evidence type="ECO:0000256" key="7">
    <source>
        <dbReference type="SAM" id="Phobius"/>
    </source>
</evidence>
<evidence type="ECO:0000256" key="4">
    <source>
        <dbReference type="ARBA" id="ARBA00022847"/>
    </source>
</evidence>
<dbReference type="EMBL" id="CP136594">
    <property type="protein sequence ID" value="WOE76640.1"/>
    <property type="molecule type" value="Genomic_DNA"/>
</dbReference>
<keyword evidence="2" id="KW-0813">Transport</keyword>
<dbReference type="InterPro" id="IPR001046">
    <property type="entry name" value="NRAMP_fam"/>
</dbReference>
<dbReference type="GO" id="GO:0034755">
    <property type="term" value="P:iron ion transmembrane transport"/>
    <property type="evidence" value="ECO:0007669"/>
    <property type="project" value="TreeGrafter"/>
</dbReference>
<accession>A0AA97I3C2</accession>
<evidence type="ECO:0000313" key="9">
    <source>
        <dbReference type="Proteomes" id="UP001302429"/>
    </source>
</evidence>
<keyword evidence="4" id="KW-0769">Symport</keyword>
<dbReference type="GO" id="GO:0015086">
    <property type="term" value="F:cadmium ion transmembrane transporter activity"/>
    <property type="evidence" value="ECO:0007669"/>
    <property type="project" value="TreeGrafter"/>
</dbReference>
<evidence type="ECO:0000256" key="2">
    <source>
        <dbReference type="ARBA" id="ARBA00022448"/>
    </source>
</evidence>
<evidence type="ECO:0000313" key="8">
    <source>
        <dbReference type="EMBL" id="WOE76640.1"/>
    </source>
</evidence>
<dbReference type="Pfam" id="PF01566">
    <property type="entry name" value="Nramp"/>
    <property type="match status" value="1"/>
</dbReference>
<proteinExistence type="predicted"/>
<organism evidence="8 9">
    <name type="scientific">Alterisphingorhabdus coralli</name>
    <dbReference type="NCBI Taxonomy" id="3071408"/>
    <lineage>
        <taxon>Bacteria</taxon>
        <taxon>Pseudomonadati</taxon>
        <taxon>Pseudomonadota</taxon>
        <taxon>Alphaproteobacteria</taxon>
        <taxon>Sphingomonadales</taxon>
        <taxon>Sphingomonadaceae</taxon>
        <taxon>Alterisphingorhabdus (ex Yan et al. 2024)</taxon>
    </lineage>
</organism>
<feature type="transmembrane region" description="Helical" evidence="7">
    <location>
        <begin position="187"/>
        <end position="207"/>
    </location>
</feature>
<evidence type="ECO:0000256" key="3">
    <source>
        <dbReference type="ARBA" id="ARBA00022692"/>
    </source>
</evidence>
<dbReference type="GO" id="GO:0005384">
    <property type="term" value="F:manganese ion transmembrane transporter activity"/>
    <property type="evidence" value="ECO:0007669"/>
    <property type="project" value="TreeGrafter"/>
</dbReference>
<dbReference type="KEGG" id="acoa:RB602_10740"/>
<dbReference type="AlphaFoldDB" id="A0AA97I3C2"/>
<name>A0AA97I3C2_9SPHN</name>
<feature type="transmembrane region" description="Helical" evidence="7">
    <location>
        <begin position="341"/>
        <end position="363"/>
    </location>
</feature>
<dbReference type="GO" id="GO:0015293">
    <property type="term" value="F:symporter activity"/>
    <property type="evidence" value="ECO:0007669"/>
    <property type="project" value="UniProtKB-KW"/>
</dbReference>
<keyword evidence="3 7" id="KW-0812">Transmembrane</keyword>
<comment type="subcellular location">
    <subcellularLocation>
        <location evidence="1">Membrane</location>
        <topology evidence="1">Multi-pass membrane protein</topology>
    </subcellularLocation>
</comment>
<dbReference type="GO" id="GO:0005886">
    <property type="term" value="C:plasma membrane"/>
    <property type="evidence" value="ECO:0007669"/>
    <property type="project" value="TreeGrafter"/>
</dbReference>
<evidence type="ECO:0000256" key="6">
    <source>
        <dbReference type="ARBA" id="ARBA00023136"/>
    </source>
</evidence>
<dbReference type="PANTHER" id="PTHR11706:SF33">
    <property type="entry name" value="NATURAL RESISTANCE-ASSOCIATED MACROPHAGE PROTEIN 2"/>
    <property type="match status" value="1"/>
</dbReference>
<sequence length="409" mass="41505">MPRYRPGPALLVTAAFIGPGTVTTASIAGASYGFALVWALVFATIATIVLQNMAGTVGMTRRQGLAEAMLGIAGGQAGRIAIAALLLVALGIGNAAYEAGNIGGAVIGLQLVLSENAPSKTVSILLVALLSVAALLAPNRQILTTILTALVLVMSLAFLATALMGGIDLPAMAQGLLPTIPDGTTLSAIALIGTTIVPYNLFLHASLARQRWNEADAHSLGEMRTDTISAVGLGGLVSIAILSTAATHMFANGMAIESPADMARQIGPLAGSYAPYLLGIGLFAAGLTSAITAPLATGIILAEIADSLLPRTIAKSAIEKIVAIVIVLIGAAVAISGTSLIAIIITAQAANGLLLPLVAIMLYRLRYHHNEIEIIVADNRLVKLAGLAVIAITLLLGGRLVASSLGFLG</sequence>
<keyword evidence="6 7" id="KW-0472">Membrane</keyword>
<keyword evidence="5 7" id="KW-1133">Transmembrane helix</keyword>
<evidence type="ECO:0000256" key="1">
    <source>
        <dbReference type="ARBA" id="ARBA00004141"/>
    </source>
</evidence>
<feature type="transmembrane region" description="Helical" evidence="7">
    <location>
        <begin position="228"/>
        <end position="256"/>
    </location>
</feature>
<keyword evidence="9" id="KW-1185">Reference proteome</keyword>
<reference evidence="8 9" key="1">
    <citation type="submission" date="2023-10" db="EMBL/GenBank/DDBJ databases">
        <title>Complete genome sequence of a Sphingomonadaceae bacterium.</title>
        <authorList>
            <person name="Yan C."/>
        </authorList>
    </citation>
    <scope>NUCLEOTIDE SEQUENCE [LARGE SCALE GENOMIC DNA]</scope>
    <source>
        <strain evidence="8 9">SCSIO 66989</strain>
    </source>
</reference>
<dbReference type="Proteomes" id="UP001302429">
    <property type="component" value="Chromosome"/>
</dbReference>
<gene>
    <name evidence="8" type="ORF">RB602_10740</name>
</gene>
<protein>
    <submittedName>
        <fullName evidence="8">Divalent metal cation transporter</fullName>
    </submittedName>
</protein>
<feature type="transmembrane region" description="Helical" evidence="7">
    <location>
        <begin position="143"/>
        <end position="167"/>
    </location>
</feature>
<feature type="transmembrane region" description="Helical" evidence="7">
    <location>
        <begin position="117"/>
        <end position="136"/>
    </location>
</feature>
<dbReference type="PRINTS" id="PR00447">
    <property type="entry name" value="NATRESASSCMP"/>
</dbReference>
<dbReference type="RefSeq" id="WP_317084502.1">
    <property type="nucleotide sequence ID" value="NZ_CP136594.1"/>
</dbReference>
<feature type="transmembrane region" description="Helical" evidence="7">
    <location>
        <begin position="384"/>
        <end position="408"/>
    </location>
</feature>
<feature type="transmembrane region" description="Helical" evidence="7">
    <location>
        <begin position="34"/>
        <end position="59"/>
    </location>
</feature>
<dbReference type="PANTHER" id="PTHR11706">
    <property type="entry name" value="SOLUTE CARRIER PROTEIN FAMILY 11 MEMBER"/>
    <property type="match status" value="1"/>
</dbReference>
<evidence type="ECO:0000256" key="5">
    <source>
        <dbReference type="ARBA" id="ARBA00022989"/>
    </source>
</evidence>
<feature type="transmembrane region" description="Helical" evidence="7">
    <location>
        <begin position="80"/>
        <end position="97"/>
    </location>
</feature>
<feature type="transmembrane region" description="Helical" evidence="7">
    <location>
        <begin position="317"/>
        <end position="335"/>
    </location>
</feature>